<dbReference type="GO" id="GO:0005886">
    <property type="term" value="C:plasma membrane"/>
    <property type="evidence" value="ECO:0007669"/>
    <property type="project" value="TreeGrafter"/>
</dbReference>
<feature type="transmembrane region" description="Helical" evidence="8">
    <location>
        <begin position="95"/>
        <end position="115"/>
    </location>
</feature>
<comment type="caution">
    <text evidence="10">The sequence shown here is derived from an EMBL/GenBank/DDBJ whole genome shotgun (WGS) entry which is preliminary data.</text>
</comment>
<keyword evidence="11" id="KW-1185">Reference proteome</keyword>
<keyword evidence="6 8" id="KW-0472">Membrane</keyword>
<dbReference type="EMBL" id="LKEB01000075">
    <property type="protein sequence ID" value="ROV94613.1"/>
    <property type="molecule type" value="Genomic_DNA"/>
</dbReference>
<evidence type="ECO:0000313" key="11">
    <source>
        <dbReference type="Proteomes" id="UP000285146"/>
    </source>
</evidence>
<dbReference type="PANTHER" id="PTHR23501">
    <property type="entry name" value="MAJOR FACILITATOR SUPERFAMILY"/>
    <property type="match status" value="1"/>
</dbReference>
<accession>A0A423VU59</accession>
<evidence type="ECO:0000256" key="5">
    <source>
        <dbReference type="ARBA" id="ARBA00022989"/>
    </source>
</evidence>
<feature type="transmembrane region" description="Helical" evidence="8">
    <location>
        <begin position="162"/>
        <end position="182"/>
    </location>
</feature>
<comment type="subcellular location">
    <subcellularLocation>
        <location evidence="1">Membrane</location>
        <topology evidence="1">Multi-pass membrane protein</topology>
    </subcellularLocation>
</comment>
<evidence type="ECO:0000256" key="2">
    <source>
        <dbReference type="ARBA" id="ARBA00007520"/>
    </source>
</evidence>
<dbReference type="AlphaFoldDB" id="A0A423VU59"/>
<dbReference type="Pfam" id="PF07690">
    <property type="entry name" value="MFS_1"/>
    <property type="match status" value="1"/>
</dbReference>
<feature type="region of interest" description="Disordered" evidence="7">
    <location>
        <begin position="40"/>
        <end position="79"/>
    </location>
</feature>
<evidence type="ECO:0000256" key="4">
    <source>
        <dbReference type="ARBA" id="ARBA00022692"/>
    </source>
</evidence>
<comment type="similarity">
    <text evidence="2">Belongs to the major facilitator superfamily. TCR/Tet family.</text>
</comment>
<feature type="transmembrane region" description="Helical" evidence="8">
    <location>
        <begin position="252"/>
        <end position="272"/>
    </location>
</feature>
<sequence>MSSEVSIVYPNHTEQSSIASQNIHFSSNLAVKTLSHGMQTPENHPYALQSHVTNGHSPDHRVGEGEKEEVEQERRQEDSIMGTEGNRKILRGFRWYLVCISLYVTCFLYGLDTTIAADVQGSVTDTFGHVDQLSWIGAGFPLGSVCVILLLGTLYNTFNIKWVFITTVLLFMAGSALCGGAPTMSALIVGRVIAGAGGSGIYLGSLQYFAVMTTEKERGLYMSFIGVSWGLGAVLGPLIGGAFSVSAATWRWAFYINLVIGGATAPALLFYLPPINPLPGVSVRARLACIDFLGFVLGAGVWVSFLLALTMAGGQWPWRDGRTIATFVVFGVVLVLYILQQYFAILTTPSQRAFPGHLLRDRTQVLLYVVTAAGTTTMFVVVYYIPVYFQFVNNDQALMAAVRLLPFIVVAVAVNLVSGSFLHFIKVYMVLFIIAGVFLVAGGGPLVVYLDPSSSTGTIYGLTVLVAVGSGLSMVTGYTVATLTTKPEDAGAGLSLQNMAQIGGQVIALAIAGQIYQSTAFRNLSAVLAGNGFSDQDIRGAVAGVQSTLFRKLDGELRDSAIVAVTGAMKMTFVLVPVAGGVMLIAALCMKREKLFRDVTVAT</sequence>
<feature type="transmembrane region" description="Helical" evidence="8">
    <location>
        <begin position="365"/>
        <end position="385"/>
    </location>
</feature>
<evidence type="ECO:0000313" key="10">
    <source>
        <dbReference type="EMBL" id="ROV94613.1"/>
    </source>
</evidence>
<feature type="transmembrane region" description="Helical" evidence="8">
    <location>
        <begin position="135"/>
        <end position="155"/>
    </location>
</feature>
<protein>
    <recommendedName>
        <fullName evidence="9">Major facilitator superfamily (MFS) profile domain-containing protein</fullName>
    </recommendedName>
</protein>
<dbReference type="Proteomes" id="UP000285146">
    <property type="component" value="Unassembled WGS sequence"/>
</dbReference>
<feature type="transmembrane region" description="Helical" evidence="8">
    <location>
        <begin position="429"/>
        <end position="450"/>
    </location>
</feature>
<gene>
    <name evidence="10" type="ORF">VPNG_09224</name>
</gene>
<keyword evidence="5 8" id="KW-1133">Transmembrane helix</keyword>
<feature type="transmembrane region" description="Helical" evidence="8">
    <location>
        <begin position="292"/>
        <end position="312"/>
    </location>
</feature>
<dbReference type="SUPFAM" id="SSF103473">
    <property type="entry name" value="MFS general substrate transporter"/>
    <property type="match status" value="2"/>
</dbReference>
<evidence type="ECO:0000259" key="9">
    <source>
        <dbReference type="PROSITE" id="PS50850"/>
    </source>
</evidence>
<feature type="transmembrane region" description="Helical" evidence="8">
    <location>
        <begin position="188"/>
        <end position="209"/>
    </location>
</feature>
<feature type="transmembrane region" description="Helical" evidence="8">
    <location>
        <begin position="561"/>
        <end position="588"/>
    </location>
</feature>
<keyword evidence="4 8" id="KW-0812">Transmembrane</keyword>
<feature type="domain" description="Major facilitator superfamily (MFS) profile" evidence="9">
    <location>
        <begin position="98"/>
        <end position="595"/>
    </location>
</feature>
<feature type="transmembrane region" description="Helical" evidence="8">
    <location>
        <begin position="462"/>
        <end position="484"/>
    </location>
</feature>
<dbReference type="InterPro" id="IPR036259">
    <property type="entry name" value="MFS_trans_sf"/>
</dbReference>
<dbReference type="PANTHER" id="PTHR23501:SF12">
    <property type="entry name" value="MAJOR FACILITATOR SUPERFAMILY (MFS) PROFILE DOMAIN-CONTAINING PROTEIN-RELATED"/>
    <property type="match status" value="1"/>
</dbReference>
<organism evidence="10 11">
    <name type="scientific">Cytospora leucostoma</name>
    <dbReference type="NCBI Taxonomy" id="1230097"/>
    <lineage>
        <taxon>Eukaryota</taxon>
        <taxon>Fungi</taxon>
        <taxon>Dikarya</taxon>
        <taxon>Ascomycota</taxon>
        <taxon>Pezizomycotina</taxon>
        <taxon>Sordariomycetes</taxon>
        <taxon>Sordariomycetidae</taxon>
        <taxon>Diaporthales</taxon>
        <taxon>Cytosporaceae</taxon>
        <taxon>Cytospora</taxon>
    </lineage>
</organism>
<dbReference type="Gene3D" id="1.20.1250.20">
    <property type="entry name" value="MFS general substrate transporter like domains"/>
    <property type="match status" value="2"/>
</dbReference>
<dbReference type="PROSITE" id="PS50850">
    <property type="entry name" value="MFS"/>
    <property type="match status" value="1"/>
</dbReference>
<feature type="transmembrane region" description="Helical" evidence="8">
    <location>
        <begin position="496"/>
        <end position="516"/>
    </location>
</feature>
<dbReference type="InParanoid" id="A0A423VU59"/>
<feature type="transmembrane region" description="Helical" evidence="8">
    <location>
        <begin position="221"/>
        <end position="240"/>
    </location>
</feature>
<evidence type="ECO:0000256" key="1">
    <source>
        <dbReference type="ARBA" id="ARBA00004141"/>
    </source>
</evidence>
<proteinExistence type="inferred from homology"/>
<reference evidence="10 11" key="1">
    <citation type="submission" date="2015-09" db="EMBL/GenBank/DDBJ databases">
        <title>Host preference determinants of Valsa canker pathogens revealed by comparative genomics.</title>
        <authorList>
            <person name="Yin Z."/>
            <person name="Huang L."/>
        </authorList>
    </citation>
    <scope>NUCLEOTIDE SEQUENCE [LARGE SCALE GENOMIC DNA]</scope>
    <source>
        <strain evidence="10 11">SXYLt</strain>
    </source>
</reference>
<dbReference type="OrthoDB" id="10021397at2759"/>
<feature type="transmembrane region" description="Helical" evidence="8">
    <location>
        <begin position="324"/>
        <end position="345"/>
    </location>
</feature>
<dbReference type="InterPro" id="IPR020846">
    <property type="entry name" value="MFS_dom"/>
</dbReference>
<evidence type="ECO:0000256" key="7">
    <source>
        <dbReference type="SAM" id="MobiDB-lite"/>
    </source>
</evidence>
<evidence type="ECO:0000256" key="3">
    <source>
        <dbReference type="ARBA" id="ARBA00022448"/>
    </source>
</evidence>
<dbReference type="GO" id="GO:0022857">
    <property type="term" value="F:transmembrane transporter activity"/>
    <property type="evidence" value="ECO:0007669"/>
    <property type="project" value="InterPro"/>
</dbReference>
<feature type="transmembrane region" description="Helical" evidence="8">
    <location>
        <begin position="397"/>
        <end position="417"/>
    </location>
</feature>
<evidence type="ECO:0000256" key="8">
    <source>
        <dbReference type="SAM" id="Phobius"/>
    </source>
</evidence>
<keyword evidence="3" id="KW-0813">Transport</keyword>
<evidence type="ECO:0000256" key="6">
    <source>
        <dbReference type="ARBA" id="ARBA00023136"/>
    </source>
</evidence>
<dbReference type="InterPro" id="IPR011701">
    <property type="entry name" value="MFS"/>
</dbReference>
<name>A0A423VU59_9PEZI</name>